<keyword evidence="13" id="KW-1185">Reference proteome</keyword>
<evidence type="ECO:0000256" key="1">
    <source>
        <dbReference type="ARBA" id="ARBA00000707"/>
    </source>
</evidence>
<proteinExistence type="predicted"/>
<feature type="region of interest" description="Disordered" evidence="8">
    <location>
        <begin position="3037"/>
        <end position="3064"/>
    </location>
</feature>
<dbReference type="InterPro" id="IPR022105">
    <property type="entry name" value="DUF3645"/>
</dbReference>
<evidence type="ECO:0000256" key="6">
    <source>
        <dbReference type="ARBA" id="ARBA00022807"/>
    </source>
</evidence>
<keyword evidence="4" id="KW-0833">Ubl conjugation pathway</keyword>
<feature type="compositionally biased region" description="Basic and acidic residues" evidence="8">
    <location>
        <begin position="2774"/>
        <end position="2790"/>
    </location>
</feature>
<gene>
    <name evidence="12" type="ORF">DFH94DRAFT_836773</name>
</gene>
<evidence type="ECO:0000256" key="5">
    <source>
        <dbReference type="ARBA" id="ARBA00022801"/>
    </source>
</evidence>
<evidence type="ECO:0000259" key="10">
    <source>
        <dbReference type="Pfam" id="PF12359"/>
    </source>
</evidence>
<dbReference type="Pfam" id="PF12340">
    <property type="entry name" value="DUF3638"/>
    <property type="match status" value="1"/>
</dbReference>
<dbReference type="EMBL" id="WHVB01000003">
    <property type="protein sequence ID" value="KAF8484456.1"/>
    <property type="molecule type" value="Genomic_DNA"/>
</dbReference>
<dbReference type="Pfam" id="PF20255">
    <property type="entry name" value="DUF6606"/>
    <property type="match status" value="1"/>
</dbReference>
<accession>A0A9P5TC72</accession>
<evidence type="ECO:0000256" key="2">
    <source>
        <dbReference type="ARBA" id="ARBA00012759"/>
    </source>
</evidence>
<dbReference type="Proteomes" id="UP000759537">
    <property type="component" value="Unassembled WGS sequence"/>
</dbReference>
<keyword evidence="7" id="KW-0175">Coiled coil</keyword>
<dbReference type="PANTHER" id="PTHR13367">
    <property type="entry name" value="UBIQUITIN THIOESTERASE"/>
    <property type="match status" value="1"/>
</dbReference>
<dbReference type="Pfam" id="PF12359">
    <property type="entry name" value="DUF3645"/>
    <property type="match status" value="1"/>
</dbReference>
<evidence type="ECO:0000313" key="13">
    <source>
        <dbReference type="Proteomes" id="UP000759537"/>
    </source>
</evidence>
<evidence type="ECO:0000256" key="4">
    <source>
        <dbReference type="ARBA" id="ARBA00022786"/>
    </source>
</evidence>
<feature type="domain" description="DUF3645" evidence="10">
    <location>
        <begin position="2314"/>
        <end position="2346"/>
    </location>
</feature>
<dbReference type="EC" id="3.4.19.12" evidence="2"/>
<feature type="compositionally biased region" description="Polar residues" evidence="8">
    <location>
        <begin position="3054"/>
        <end position="3064"/>
    </location>
</feature>
<feature type="domain" description="DUF6606" evidence="11">
    <location>
        <begin position="18"/>
        <end position="242"/>
    </location>
</feature>
<feature type="coiled-coil region" evidence="7">
    <location>
        <begin position="524"/>
        <end position="558"/>
    </location>
</feature>
<evidence type="ECO:0000259" key="11">
    <source>
        <dbReference type="Pfam" id="PF20255"/>
    </source>
</evidence>
<keyword evidence="5" id="KW-0378">Hydrolase</keyword>
<reference evidence="12" key="1">
    <citation type="submission" date="2019-10" db="EMBL/GenBank/DDBJ databases">
        <authorList>
            <consortium name="DOE Joint Genome Institute"/>
            <person name="Kuo A."/>
            <person name="Miyauchi S."/>
            <person name="Kiss E."/>
            <person name="Drula E."/>
            <person name="Kohler A."/>
            <person name="Sanchez-Garcia M."/>
            <person name="Andreopoulos B."/>
            <person name="Barry K.W."/>
            <person name="Bonito G."/>
            <person name="Buee M."/>
            <person name="Carver A."/>
            <person name="Chen C."/>
            <person name="Cichocki N."/>
            <person name="Clum A."/>
            <person name="Culley D."/>
            <person name="Crous P.W."/>
            <person name="Fauchery L."/>
            <person name="Girlanda M."/>
            <person name="Hayes R."/>
            <person name="Keri Z."/>
            <person name="LaButti K."/>
            <person name="Lipzen A."/>
            <person name="Lombard V."/>
            <person name="Magnuson J."/>
            <person name="Maillard F."/>
            <person name="Morin E."/>
            <person name="Murat C."/>
            <person name="Nolan M."/>
            <person name="Ohm R."/>
            <person name="Pangilinan J."/>
            <person name="Pereira M."/>
            <person name="Perotto S."/>
            <person name="Peter M."/>
            <person name="Riley R."/>
            <person name="Sitrit Y."/>
            <person name="Stielow B."/>
            <person name="Szollosi G."/>
            <person name="Zifcakova L."/>
            <person name="Stursova M."/>
            <person name="Spatafora J.W."/>
            <person name="Tedersoo L."/>
            <person name="Vaario L.-M."/>
            <person name="Yamada A."/>
            <person name="Yan M."/>
            <person name="Wang P."/>
            <person name="Xu J."/>
            <person name="Bruns T."/>
            <person name="Baldrian P."/>
            <person name="Vilgalys R."/>
            <person name="Henrissat B."/>
            <person name="Grigoriev I.V."/>
            <person name="Hibbett D."/>
            <person name="Nagy L.G."/>
            <person name="Martin F.M."/>
        </authorList>
    </citation>
    <scope>NUCLEOTIDE SEQUENCE</scope>
    <source>
        <strain evidence="12">Prilba</strain>
    </source>
</reference>
<dbReference type="PANTHER" id="PTHR13367:SF33">
    <property type="entry name" value="P-LOOP CONTAINING NUCLEOSIDE TRIPHOSPHATE HYDROLASE PROTEIN"/>
    <property type="match status" value="1"/>
</dbReference>
<keyword evidence="6" id="KW-0788">Thiol protease</keyword>
<name>A0A9P5TC72_9AGAM</name>
<protein>
    <recommendedName>
        <fullName evidence="2">ubiquitinyl hydrolase 1</fullName>
        <ecNumber evidence="2">3.4.19.12</ecNumber>
    </recommendedName>
</protein>
<dbReference type="GO" id="GO:0006508">
    <property type="term" value="P:proteolysis"/>
    <property type="evidence" value="ECO:0007669"/>
    <property type="project" value="UniProtKB-KW"/>
</dbReference>
<dbReference type="InterPro" id="IPR051346">
    <property type="entry name" value="OTU_Deubiquitinase"/>
</dbReference>
<dbReference type="InterPro" id="IPR046541">
    <property type="entry name" value="DUF6606"/>
</dbReference>
<feature type="domain" description="DUF3638" evidence="9">
    <location>
        <begin position="1987"/>
        <end position="2194"/>
    </location>
</feature>
<dbReference type="InterPro" id="IPR022099">
    <property type="entry name" value="DUF3638"/>
</dbReference>
<feature type="region of interest" description="Disordered" evidence="8">
    <location>
        <begin position="2774"/>
        <end position="2794"/>
    </location>
</feature>
<dbReference type="OrthoDB" id="3182339at2759"/>
<dbReference type="GO" id="GO:0004843">
    <property type="term" value="F:cysteine-type deubiquitinase activity"/>
    <property type="evidence" value="ECO:0007669"/>
    <property type="project" value="UniProtKB-EC"/>
</dbReference>
<reference evidence="12" key="2">
    <citation type="journal article" date="2020" name="Nat. Commun.">
        <title>Large-scale genome sequencing of mycorrhizal fungi provides insights into the early evolution of symbiotic traits.</title>
        <authorList>
            <person name="Miyauchi S."/>
            <person name="Kiss E."/>
            <person name="Kuo A."/>
            <person name="Drula E."/>
            <person name="Kohler A."/>
            <person name="Sanchez-Garcia M."/>
            <person name="Morin E."/>
            <person name="Andreopoulos B."/>
            <person name="Barry K.W."/>
            <person name="Bonito G."/>
            <person name="Buee M."/>
            <person name="Carver A."/>
            <person name="Chen C."/>
            <person name="Cichocki N."/>
            <person name="Clum A."/>
            <person name="Culley D."/>
            <person name="Crous P.W."/>
            <person name="Fauchery L."/>
            <person name="Girlanda M."/>
            <person name="Hayes R.D."/>
            <person name="Keri Z."/>
            <person name="LaButti K."/>
            <person name="Lipzen A."/>
            <person name="Lombard V."/>
            <person name="Magnuson J."/>
            <person name="Maillard F."/>
            <person name="Murat C."/>
            <person name="Nolan M."/>
            <person name="Ohm R.A."/>
            <person name="Pangilinan J."/>
            <person name="Pereira M.F."/>
            <person name="Perotto S."/>
            <person name="Peter M."/>
            <person name="Pfister S."/>
            <person name="Riley R."/>
            <person name="Sitrit Y."/>
            <person name="Stielow J.B."/>
            <person name="Szollosi G."/>
            <person name="Zifcakova L."/>
            <person name="Stursova M."/>
            <person name="Spatafora J.W."/>
            <person name="Tedersoo L."/>
            <person name="Vaario L.M."/>
            <person name="Yamada A."/>
            <person name="Yan M."/>
            <person name="Wang P."/>
            <person name="Xu J."/>
            <person name="Bruns T."/>
            <person name="Baldrian P."/>
            <person name="Vilgalys R."/>
            <person name="Dunand C."/>
            <person name="Henrissat B."/>
            <person name="Grigoriev I.V."/>
            <person name="Hibbett D."/>
            <person name="Nagy L.G."/>
            <person name="Martin F.M."/>
        </authorList>
    </citation>
    <scope>NUCLEOTIDE SEQUENCE</scope>
    <source>
        <strain evidence="12">Prilba</strain>
    </source>
</reference>
<evidence type="ECO:0000313" key="12">
    <source>
        <dbReference type="EMBL" id="KAF8484456.1"/>
    </source>
</evidence>
<comment type="catalytic activity">
    <reaction evidence="1">
        <text>Thiol-dependent hydrolysis of ester, thioester, amide, peptide and isopeptide bonds formed by the C-terminal Gly of ubiquitin (a 76-residue protein attached to proteins as an intracellular targeting signal).</text>
        <dbReference type="EC" id="3.4.19.12"/>
    </reaction>
</comment>
<evidence type="ECO:0000256" key="8">
    <source>
        <dbReference type="SAM" id="MobiDB-lite"/>
    </source>
</evidence>
<evidence type="ECO:0000256" key="7">
    <source>
        <dbReference type="SAM" id="Coils"/>
    </source>
</evidence>
<sequence>MSILAANDPNSDVLRLVVEHVFMPPKLPQEDPGEAIVQKTNAALCDNLVGASQAFLQDVPSSQRPLWEHMIKMMKLARRAAEAPFEEIELQGIFSNMAIGDVFSMHIRAQNAGLVFEVFEVSPQNTEIMTTMGKLLCSYPGPAIRVPTDIFTDECFLRELSSFLVQMDGGSVVYEVRESVHPRYISELLVGILGGCGQPADVDRITKRIGDEPWRRSPLWLTLRVSLHLYKHFMLFFHAYLLRSCISQDFPSELLYAMRVKTARRLSKLGLAESHHVYEVTEALLSKRWMAFQAKGSISPTLQPKGLDVIGDAGISLQNSHDYLSKTLLSALQGLPQMRFTPSHEIRLNTLRDFAQLTSGQLKSAIAKDRHIAIADFELTVERDLESWVAASKNNGDAPDVIASCIHQYCNGAKDLYGTNPEDISIMILTIMDLWVALDTIATRQCPLLKQYSPEIPSDFLHPLLLHQSSTLNRALHIEEYLCQRHKEACNASSIFSNDISESSFAVKYFRASEDLQRLNHEILVDAYQKRNKKRAELDNLNQESSSLLQQASRMNHETYNHHYWGDTHSRGCQKCGLECQAAALQISVHEWPLPNSTVHAAQAVFELSPPSAFSAWRGITYLILRNIGLSSVPDLQGQPEVQILLDSFSGLRHWAVPRQEYYRVTIGSTTKSFSDQAHYKTVRIPANESSVLVNNGLSFRLFDLIRGSWTIDSFSESNISELCTPIPTSGPYRLLHRFVSGTEHTPNDIVASQADCPKEITLHEFLAFSGLRSGPRLQWLNIARELASPYLSFCYEEVHTLVTQAAWQLGPRLGGVREWHVDLNISNFGNVLLCELESLLKKISTNWLEEVTVRTIALISSRLLASTTDPDISNRAYALLREARNLAYRWTCEVGKMLESTHDETSGAGLRLRLCMLAATCFSTFDVCSEHVPAILTTEKDFSIAMHCAVIVHDNSPPSLSDGNTPYLVRMLRRHHRSLHHLEPTFSKSMPGDLSQVKLLHADAYDKALELLWLGYRRDISSRWHALPTQNSRWISCGAEGGHEVHYDLLTGKLLINGKSLGRLPQEIVEHPTYASVLGTKILDVGPADIPGMDYMSRSTVSEYQILFLWNNGDLILRARKPGHSQSLQLIPRTALLGDFPRQFVDQYVHWLDLGTRELEFRLAGSPWTPEPSNWRLYIHEPGIYPRATFRKPGQDGSIIQLIDVRSNTFTMLSSLLSPLESPELITVTHTSQFLEVFAPRLHLSFFVNSNWELECRSIPGYVVDKTQSCGTMFGLGNKLILCPRPNSSKVSLLPRRVIIPQGKVSFSTMGDFTGVSINTGAEQHVRWHEYTIDTDLGRLTSKPSLKSKLYQCYLHALTSHCLPDPLLGHTGTEEALYMLQSAACRSFQRLDRHDAKLLKLISDLTPDRVYYPRHLQSMAIVTWNDIPTLSQHHDFYRVVYSILGHARALETLYDPPTVFDTPDRNQSLLDRAASRNKSYYPSDLQISEQPPSLGDIEYRSRDVSNREDIEHVAYRTSWSIWKAQPSLDHGLPRLWDLMCSWGSLGPANSEVSLCYSRYWLEFDATRDWIVIYDLCRHAVYEGLLRMRIKLSFCLSAAAYSKSKYSNIIPFFVAFALDERCRHLNPPTNISYTLSDGITPVLTRLENLVSGSALPIASIPAHFLMAEATSAMDVETQRMTKYESTIRRESSLVANSIILQWQNYSYRTLRSVGFREQWFDQSKCHQRIEEYFQSISRNIELRDHVNQLQSILQHYRNGPVPITLPYVFSPRFITSHSKALAPPYSICEVLLSRTNVPTLFSEEPFLGDGISPTTETAGTLEPVGPDSLKVLIDEFRNSRKSLLELYGNDLKKSHCKWVEHSASQSTRSSVPAHNLELLCLYHEECSHRKDKMFSEVSATLAPSQDVEKTSGIAGLWPRITPRSLLRLLAQDRIGTLPDQWKATITRYAICLLKYQQSRRLLELSSSQKREELFQETKTMCSDILSESTPDWLLVQIEANFMARPVQVAVARKMISPSSNRNISLQLNMGEGKSSVIVPLVASTLADGSNLMRVVTLKPLSNQMLSGMLNRPIFYIPFSRINTISCLYRRCADEGGVLVVQPEHILSQKLMHVDYLLTSHENGEKCSVAQKLGVLQDWVTNASRDVLDESDELLHVRYQLVYTAGQQMPVDDHPNRWTTIQQVFGRLQVHAVNLRATHPKMIAIDTAPNGFSTIRILDSAIFHDISLLIIDDAFEGRLSNLQLGVLPSSIREATRNFMAQREVSSEDCCLILSHCEGTTLLKGILLLRGLLKEGEGILGYVLKERRWRVDYGLDPSRTLLAVPYRAKDVPSLRAEFGHPDVAIALTCLSYYYGGLTKDQLLLCFDLLAKLDDGEAEYHHWVELGQDLPVAFHQLNGVNTEDETQVDEVLFPLFSRNKRVVDFYLSQVVFPRAAREFPSKLPTSAWDLAEDKKNFTTGFSGTNDNRYLLPTSITQEDPAFVLGTNALVLQYLLRPENDHYECTEGDNGERESATAFLQRLVNQNPEIRVLMDVGAQMLELRNEEVARYWLSLRPDVSAAIFFNDSDHLTVVTQDGTMEPFISSPFDRQLEKCVVYLDDVHTRGTDLKFPRGMRAAVTLGPKVTKDRLVQGCMRMRQLGKGHSVMFFAPGEVDRHIRSLFPGEMAGGRIRAMDVLRWAMHETCEDIRHHLPHWAQQGLDHHKRLAAYKEHRSTEDLEDLKNAWLQRESRTLVEMYSVTPGATMSPEMYNIPSLRERIERLGVTKLVDVRMAEEQEREVDHEVEQERQIERPPKAKPARHVIHEDIRMFASTGHLPRLSQHISPLLAPLSMSEALDSTTDWSPSPLATEDFITTVLGSNPKGLTDYLRPINWILSSRSGKDSIVVVISPYEANELLPIIRKRNEVRLHVYAPRVTASMRSFSDLTFHTIPNSPAEPWSAPAHVRMELNLFAGQLYFDSREEYERVCVMLALSMAHSGAECEIDGFVSPPRRTGGNSPFAKSKITISKTLVSLRRKGMLYSRTHLGQILNANPLSEKTLQNLNTTGTPPVDDTARNGPGTTQRSANAM</sequence>
<keyword evidence="3" id="KW-0645">Protease</keyword>
<comment type="caution">
    <text evidence="12">The sequence shown here is derived from an EMBL/GenBank/DDBJ whole genome shotgun (WGS) entry which is preliminary data.</text>
</comment>
<evidence type="ECO:0000259" key="9">
    <source>
        <dbReference type="Pfam" id="PF12340"/>
    </source>
</evidence>
<evidence type="ECO:0000256" key="3">
    <source>
        <dbReference type="ARBA" id="ARBA00022670"/>
    </source>
</evidence>
<organism evidence="12 13">
    <name type="scientific">Russula ochroleuca</name>
    <dbReference type="NCBI Taxonomy" id="152965"/>
    <lineage>
        <taxon>Eukaryota</taxon>
        <taxon>Fungi</taxon>
        <taxon>Dikarya</taxon>
        <taxon>Basidiomycota</taxon>
        <taxon>Agaricomycotina</taxon>
        <taxon>Agaricomycetes</taxon>
        <taxon>Russulales</taxon>
        <taxon>Russulaceae</taxon>
        <taxon>Russula</taxon>
    </lineage>
</organism>